<feature type="compositionally biased region" description="Polar residues" evidence="2">
    <location>
        <begin position="380"/>
        <end position="398"/>
    </location>
</feature>
<dbReference type="PANTHER" id="PTHR15744">
    <property type="entry name" value="BLOM7"/>
    <property type="match status" value="1"/>
</dbReference>
<feature type="compositionally biased region" description="Pro residues" evidence="2">
    <location>
        <begin position="453"/>
        <end position="475"/>
    </location>
</feature>
<dbReference type="InterPro" id="IPR055256">
    <property type="entry name" value="KH_1_KHDC4/BBP-like"/>
</dbReference>
<feature type="compositionally biased region" description="Gly residues" evidence="2">
    <location>
        <begin position="362"/>
        <end position="378"/>
    </location>
</feature>
<evidence type="ECO:0000256" key="1">
    <source>
        <dbReference type="PROSITE-ProRule" id="PRU00117"/>
    </source>
</evidence>
<dbReference type="FunFam" id="3.30.1370.10:FF:000037">
    <property type="entry name" value="KH domain protein"/>
    <property type="match status" value="1"/>
</dbReference>
<evidence type="ECO:0000313" key="5">
    <source>
        <dbReference type="Proteomes" id="UP000799324"/>
    </source>
</evidence>
<dbReference type="OrthoDB" id="397265at2759"/>
<dbReference type="AlphaFoldDB" id="A0A6A6T093"/>
<name>A0A6A6T093_9PLEO</name>
<keyword evidence="5" id="KW-1185">Reference proteome</keyword>
<feature type="region of interest" description="Disordered" evidence="2">
    <location>
        <begin position="91"/>
        <end position="113"/>
    </location>
</feature>
<evidence type="ECO:0000259" key="3">
    <source>
        <dbReference type="SMART" id="SM00322"/>
    </source>
</evidence>
<dbReference type="Pfam" id="PF22675">
    <property type="entry name" value="KH-I_KHDC4-BBP"/>
    <property type="match status" value="1"/>
</dbReference>
<dbReference type="GO" id="GO:0003723">
    <property type="term" value="F:RNA binding"/>
    <property type="evidence" value="ECO:0007669"/>
    <property type="project" value="UniProtKB-UniRule"/>
</dbReference>
<evidence type="ECO:0000256" key="2">
    <source>
        <dbReference type="SAM" id="MobiDB-lite"/>
    </source>
</evidence>
<feature type="non-terminal residue" evidence="4">
    <location>
        <position position="489"/>
    </location>
</feature>
<feature type="region of interest" description="Disordered" evidence="2">
    <location>
        <begin position="1"/>
        <end position="65"/>
    </location>
</feature>
<sequence>SRPRSRFDRGEPAPRSRFDRDRRSRSPSNRDSERRRTRSPLARESTGSPSTVTGDHVKTPPVDPAAAAKAAAAAAAKINAQIQARKGIQQVEVPPIRQSSISSPPVARSPSTNPGTAVISEAFLQDGDHIQDIEINDLRNRYTLTKGAVQKKIKDETGADVTTRGEYYPDKTMATAINPPLYLRVTSTSKSGLGAAVAMINEMMKQDLPNLVDERRFRRREPEVERDEFGRRKWPEEKIPVDLEPITGFNLRAQVVGRGGDNVKYIQQETSCKVQIKGRGSGFMEPLTNSESDEPMYLHIAGPRPEGVQQAKQLCDELLEKVKADYHAFKERPQQQRYSDGYGNGRPGPGDRGDRGRSDSYGAGGGYNSASGYGGYGGHETSSPHPGQDPNSAYGANSTAFDMNTHNAYAAYYQANPEADPYRAYGGYNNYMQYYYAHMYQQQNSPAPAGANAPPPPPAEPSASAVPPPPPPPAGSPGGYSAVPPPPGM</sequence>
<gene>
    <name evidence="4" type="ORF">K491DRAFT_579435</name>
</gene>
<dbReference type="PROSITE" id="PS50084">
    <property type="entry name" value="KH_TYPE_1"/>
    <property type="match status" value="1"/>
</dbReference>
<feature type="compositionally biased region" description="Basic and acidic residues" evidence="2">
    <location>
        <begin position="349"/>
        <end position="358"/>
    </location>
</feature>
<feature type="compositionally biased region" description="Low complexity" evidence="2">
    <location>
        <begin position="94"/>
        <end position="105"/>
    </location>
</feature>
<dbReference type="InterPro" id="IPR047889">
    <property type="entry name" value="KHDC4_KH-I_second"/>
</dbReference>
<dbReference type="GO" id="GO:0005634">
    <property type="term" value="C:nucleus"/>
    <property type="evidence" value="ECO:0007669"/>
    <property type="project" value="InterPro"/>
</dbReference>
<dbReference type="SMART" id="SM00322">
    <property type="entry name" value="KH"/>
    <property type="match status" value="1"/>
</dbReference>
<dbReference type="PANTHER" id="PTHR15744:SF0">
    <property type="entry name" value="KH HOMOLOGY DOMAIN-CONTAINING PROTEIN 4"/>
    <property type="match status" value="1"/>
</dbReference>
<dbReference type="Gene3D" id="3.30.1370.10">
    <property type="entry name" value="K Homology domain, type 1"/>
    <property type="match status" value="2"/>
</dbReference>
<dbReference type="InterPro" id="IPR036612">
    <property type="entry name" value="KH_dom_type_1_sf"/>
</dbReference>
<dbReference type="InterPro" id="IPR056149">
    <property type="entry name" value="PRP5/DDX46/KHDC4_KH"/>
</dbReference>
<dbReference type="CDD" id="cd22385">
    <property type="entry name" value="KH-I_KHDC4_rpt1"/>
    <property type="match status" value="1"/>
</dbReference>
<feature type="non-terminal residue" evidence="4">
    <location>
        <position position="1"/>
    </location>
</feature>
<keyword evidence="1" id="KW-0694">RNA-binding</keyword>
<dbReference type="EMBL" id="MU004382">
    <property type="protein sequence ID" value="KAF2653385.1"/>
    <property type="molecule type" value="Genomic_DNA"/>
</dbReference>
<proteinExistence type="predicted"/>
<evidence type="ECO:0000313" key="4">
    <source>
        <dbReference type="EMBL" id="KAF2653385.1"/>
    </source>
</evidence>
<feature type="region of interest" description="Disordered" evidence="2">
    <location>
        <begin position="445"/>
        <end position="489"/>
    </location>
</feature>
<dbReference type="FunFam" id="3.30.1370.10:FF:000051">
    <property type="entry name" value="Putative kh domain-containing protein"/>
    <property type="match status" value="1"/>
</dbReference>
<dbReference type="InterPro" id="IPR004087">
    <property type="entry name" value="KH_dom"/>
</dbReference>
<feature type="region of interest" description="Disordered" evidence="2">
    <location>
        <begin position="328"/>
        <end position="398"/>
    </location>
</feature>
<dbReference type="CDD" id="cd22386">
    <property type="entry name" value="KH-I_KHDC4_rpt2"/>
    <property type="match status" value="1"/>
</dbReference>
<dbReference type="Proteomes" id="UP000799324">
    <property type="component" value="Unassembled WGS sequence"/>
</dbReference>
<dbReference type="Pfam" id="PF23469">
    <property type="entry name" value="KH_12"/>
    <property type="match status" value="1"/>
</dbReference>
<organism evidence="4 5">
    <name type="scientific">Lophiostoma macrostomum CBS 122681</name>
    <dbReference type="NCBI Taxonomy" id="1314788"/>
    <lineage>
        <taxon>Eukaryota</taxon>
        <taxon>Fungi</taxon>
        <taxon>Dikarya</taxon>
        <taxon>Ascomycota</taxon>
        <taxon>Pezizomycotina</taxon>
        <taxon>Dothideomycetes</taxon>
        <taxon>Pleosporomycetidae</taxon>
        <taxon>Pleosporales</taxon>
        <taxon>Lophiostomataceae</taxon>
        <taxon>Lophiostoma</taxon>
    </lineage>
</organism>
<protein>
    <recommendedName>
        <fullName evidence="3">K Homology domain-containing protein</fullName>
    </recommendedName>
</protein>
<dbReference type="InterPro" id="IPR047890">
    <property type="entry name" value="KHDC4_KH-I_first"/>
</dbReference>
<reference evidence="4" key="1">
    <citation type="journal article" date="2020" name="Stud. Mycol.">
        <title>101 Dothideomycetes genomes: a test case for predicting lifestyles and emergence of pathogens.</title>
        <authorList>
            <person name="Haridas S."/>
            <person name="Albert R."/>
            <person name="Binder M."/>
            <person name="Bloem J."/>
            <person name="Labutti K."/>
            <person name="Salamov A."/>
            <person name="Andreopoulos B."/>
            <person name="Baker S."/>
            <person name="Barry K."/>
            <person name="Bills G."/>
            <person name="Bluhm B."/>
            <person name="Cannon C."/>
            <person name="Castanera R."/>
            <person name="Culley D."/>
            <person name="Daum C."/>
            <person name="Ezra D."/>
            <person name="Gonzalez J."/>
            <person name="Henrissat B."/>
            <person name="Kuo A."/>
            <person name="Liang C."/>
            <person name="Lipzen A."/>
            <person name="Lutzoni F."/>
            <person name="Magnuson J."/>
            <person name="Mondo S."/>
            <person name="Nolan M."/>
            <person name="Ohm R."/>
            <person name="Pangilinan J."/>
            <person name="Park H.-J."/>
            <person name="Ramirez L."/>
            <person name="Alfaro M."/>
            <person name="Sun H."/>
            <person name="Tritt A."/>
            <person name="Yoshinaga Y."/>
            <person name="Zwiers L.-H."/>
            <person name="Turgeon B."/>
            <person name="Goodwin S."/>
            <person name="Spatafora J."/>
            <person name="Crous P."/>
            <person name="Grigoriev I."/>
        </authorList>
    </citation>
    <scope>NUCLEOTIDE SEQUENCE</scope>
    <source>
        <strain evidence="4">CBS 122681</strain>
    </source>
</reference>
<feature type="compositionally biased region" description="Basic and acidic residues" evidence="2">
    <location>
        <begin position="1"/>
        <end position="34"/>
    </location>
</feature>
<dbReference type="SUPFAM" id="SSF54791">
    <property type="entry name" value="Eukaryotic type KH-domain (KH-domain type I)"/>
    <property type="match status" value="2"/>
</dbReference>
<dbReference type="InterPro" id="IPR031121">
    <property type="entry name" value="RIK/BLOM7"/>
</dbReference>
<accession>A0A6A6T093</accession>
<feature type="domain" description="K Homology" evidence="3">
    <location>
        <begin position="233"/>
        <end position="320"/>
    </location>
</feature>